<dbReference type="PRINTS" id="PR00080">
    <property type="entry name" value="SDRFAMILY"/>
</dbReference>
<dbReference type="FunFam" id="3.40.50.720:FF:000084">
    <property type="entry name" value="Short-chain dehydrogenase reductase"/>
    <property type="match status" value="1"/>
</dbReference>
<dbReference type="SMART" id="SM00822">
    <property type="entry name" value="PKS_KR"/>
    <property type="match status" value="1"/>
</dbReference>
<dbReference type="PRINTS" id="PR00081">
    <property type="entry name" value="GDHRDH"/>
</dbReference>
<organism evidence="4 5">
    <name type="scientific">Kitasatospora griseola</name>
    <name type="common">Streptomyces griseolosporeus</name>
    <dbReference type="NCBI Taxonomy" id="2064"/>
    <lineage>
        <taxon>Bacteria</taxon>
        <taxon>Bacillati</taxon>
        <taxon>Actinomycetota</taxon>
        <taxon>Actinomycetes</taxon>
        <taxon>Kitasatosporales</taxon>
        <taxon>Streptomycetaceae</taxon>
        <taxon>Kitasatospora</taxon>
    </lineage>
</organism>
<evidence type="ECO:0000256" key="1">
    <source>
        <dbReference type="ARBA" id="ARBA00006484"/>
    </source>
</evidence>
<evidence type="ECO:0000256" key="2">
    <source>
        <dbReference type="ARBA" id="ARBA00023002"/>
    </source>
</evidence>
<dbReference type="CDD" id="cd05233">
    <property type="entry name" value="SDR_c"/>
    <property type="match status" value="1"/>
</dbReference>
<dbReference type="SUPFAM" id="SSF51735">
    <property type="entry name" value="NAD(P)-binding Rossmann-fold domains"/>
    <property type="match status" value="1"/>
</dbReference>
<gene>
    <name evidence="4" type="ORF">TR51_10965</name>
</gene>
<dbReference type="PROSITE" id="PS00061">
    <property type="entry name" value="ADH_SHORT"/>
    <property type="match status" value="1"/>
</dbReference>
<name>A0A0D0PTM2_KITGR</name>
<evidence type="ECO:0000259" key="3">
    <source>
        <dbReference type="SMART" id="SM00822"/>
    </source>
</evidence>
<dbReference type="InterPro" id="IPR036291">
    <property type="entry name" value="NAD(P)-bd_dom_sf"/>
</dbReference>
<dbReference type="AlphaFoldDB" id="A0A0D0PTM2"/>
<evidence type="ECO:0000313" key="4">
    <source>
        <dbReference type="EMBL" id="KIQ65929.1"/>
    </source>
</evidence>
<sequence>MSLTGRTAVVTGANRGLGESIAEALLARGARVVCAARDEAAAEPLLALGGDRVHFHKTDVRDPDSVERAMASAVGRFGALDIVVANAAVNAPGPVAAMSPEAWAEAVTINLSGTFHCLRAAVPLMRERGWGRIITLSSALSTRPMPGAGAYCATKAAVEALTRVTALEVAADGITVNCLAPGVVDRGMGRALAANERLWGQFLPKLASGRAGRGEEIGAVAAFLAGEESSYVNGAVIEVDGGMGH</sequence>
<dbReference type="Pfam" id="PF13561">
    <property type="entry name" value="adh_short_C2"/>
    <property type="match status" value="1"/>
</dbReference>
<protein>
    <submittedName>
        <fullName evidence="4">3-oxoacyl-ACP reductase</fullName>
    </submittedName>
</protein>
<comment type="similarity">
    <text evidence="1">Belongs to the short-chain dehydrogenases/reductases (SDR) family.</text>
</comment>
<dbReference type="STRING" id="2064.TR51_10965"/>
<dbReference type="Gene3D" id="3.40.50.720">
    <property type="entry name" value="NAD(P)-binding Rossmann-like Domain"/>
    <property type="match status" value="1"/>
</dbReference>
<keyword evidence="5" id="KW-1185">Reference proteome</keyword>
<keyword evidence="2" id="KW-0560">Oxidoreductase</keyword>
<proteinExistence type="inferred from homology"/>
<dbReference type="InterPro" id="IPR057326">
    <property type="entry name" value="KR_dom"/>
</dbReference>
<dbReference type="InterPro" id="IPR002347">
    <property type="entry name" value="SDR_fam"/>
</dbReference>
<accession>A0A0D0PTM2</accession>
<dbReference type="GO" id="GO:0032787">
    <property type="term" value="P:monocarboxylic acid metabolic process"/>
    <property type="evidence" value="ECO:0007669"/>
    <property type="project" value="UniProtKB-ARBA"/>
</dbReference>
<dbReference type="GO" id="GO:0016491">
    <property type="term" value="F:oxidoreductase activity"/>
    <property type="evidence" value="ECO:0007669"/>
    <property type="project" value="UniProtKB-KW"/>
</dbReference>
<dbReference type="OrthoDB" id="286404at2"/>
<evidence type="ECO:0000313" key="5">
    <source>
        <dbReference type="Proteomes" id="UP000032066"/>
    </source>
</evidence>
<dbReference type="PATRIC" id="fig|2064.6.peg.2350"/>
<comment type="caution">
    <text evidence="4">The sequence shown here is derived from an EMBL/GenBank/DDBJ whole genome shotgun (WGS) entry which is preliminary data.</text>
</comment>
<dbReference type="PANTHER" id="PTHR42879">
    <property type="entry name" value="3-OXOACYL-(ACYL-CARRIER-PROTEIN) REDUCTASE"/>
    <property type="match status" value="1"/>
</dbReference>
<dbReference type="InterPro" id="IPR050259">
    <property type="entry name" value="SDR"/>
</dbReference>
<dbReference type="PANTHER" id="PTHR42879:SF2">
    <property type="entry name" value="3-OXOACYL-[ACYL-CARRIER-PROTEIN] REDUCTASE FABG"/>
    <property type="match status" value="1"/>
</dbReference>
<reference evidence="4 5" key="1">
    <citation type="submission" date="2015-02" db="EMBL/GenBank/DDBJ databases">
        <title>Draft genome sequence of Kitasatospora griseola MF730-N6, a bafilomycin, terpentecin and satosporin producer.</title>
        <authorList>
            <person name="Arens J.C."/>
            <person name="Haltli B."/>
            <person name="Kerr R.G."/>
        </authorList>
    </citation>
    <scope>NUCLEOTIDE SEQUENCE [LARGE SCALE GENOMIC DNA]</scope>
    <source>
        <strain evidence="4 5">MF730-N6</strain>
    </source>
</reference>
<dbReference type="Proteomes" id="UP000032066">
    <property type="component" value="Unassembled WGS sequence"/>
</dbReference>
<dbReference type="InterPro" id="IPR020904">
    <property type="entry name" value="Sc_DH/Rdtase_CS"/>
</dbReference>
<dbReference type="EMBL" id="JXZB01000002">
    <property type="protein sequence ID" value="KIQ65929.1"/>
    <property type="molecule type" value="Genomic_DNA"/>
</dbReference>
<feature type="domain" description="Ketoreductase" evidence="3">
    <location>
        <begin position="6"/>
        <end position="182"/>
    </location>
</feature>